<organism evidence="3 4">
    <name type="scientific">Marinobacterium nitratireducens</name>
    <dbReference type="NCBI Taxonomy" id="518897"/>
    <lineage>
        <taxon>Bacteria</taxon>
        <taxon>Pseudomonadati</taxon>
        <taxon>Pseudomonadota</taxon>
        <taxon>Gammaproteobacteria</taxon>
        <taxon>Oceanospirillales</taxon>
        <taxon>Oceanospirillaceae</taxon>
        <taxon>Marinobacterium</taxon>
    </lineage>
</organism>
<proteinExistence type="predicted"/>
<evidence type="ECO:0000256" key="1">
    <source>
        <dbReference type="SAM" id="MobiDB-lite"/>
    </source>
</evidence>
<comment type="caution">
    <text evidence="3">The sequence shown here is derived from an EMBL/GenBank/DDBJ whole genome shotgun (WGS) entry which is preliminary data.</text>
</comment>
<keyword evidence="4" id="KW-1185">Reference proteome</keyword>
<dbReference type="Proteomes" id="UP000599578">
    <property type="component" value="Unassembled WGS sequence"/>
</dbReference>
<accession>A0A918DPH2</accession>
<dbReference type="PROSITE" id="PS50994">
    <property type="entry name" value="INTEGRASE"/>
    <property type="match status" value="1"/>
</dbReference>
<reference evidence="3 4" key="1">
    <citation type="journal article" date="2014" name="Int. J. Syst. Evol. Microbiol.">
        <title>Complete genome sequence of Corynebacterium casei LMG S-19264T (=DSM 44701T), isolated from a smear-ripened cheese.</title>
        <authorList>
            <consortium name="US DOE Joint Genome Institute (JGI-PGF)"/>
            <person name="Walter F."/>
            <person name="Albersmeier A."/>
            <person name="Kalinowski J."/>
            <person name="Ruckert C."/>
        </authorList>
    </citation>
    <scope>NUCLEOTIDE SEQUENCE [LARGE SCALE GENOMIC DNA]</scope>
    <source>
        <strain evidence="3 4">CGMCC 1.7286</strain>
    </source>
</reference>
<dbReference type="InterPro" id="IPR036397">
    <property type="entry name" value="RNaseH_sf"/>
</dbReference>
<evidence type="ECO:0000313" key="4">
    <source>
        <dbReference type="Proteomes" id="UP000599578"/>
    </source>
</evidence>
<dbReference type="Gene3D" id="3.30.420.10">
    <property type="entry name" value="Ribonuclease H-like superfamily/Ribonuclease H"/>
    <property type="match status" value="1"/>
</dbReference>
<dbReference type="AlphaFoldDB" id="A0A918DPH2"/>
<feature type="region of interest" description="Disordered" evidence="1">
    <location>
        <begin position="1"/>
        <end position="21"/>
    </location>
</feature>
<evidence type="ECO:0000313" key="3">
    <source>
        <dbReference type="EMBL" id="GGO76403.1"/>
    </source>
</evidence>
<dbReference type="SUPFAM" id="SSF53098">
    <property type="entry name" value="Ribonuclease H-like"/>
    <property type="match status" value="1"/>
</dbReference>
<dbReference type="GO" id="GO:0015074">
    <property type="term" value="P:DNA integration"/>
    <property type="evidence" value="ECO:0007669"/>
    <property type="project" value="InterPro"/>
</dbReference>
<protein>
    <recommendedName>
        <fullName evidence="2">Integrase catalytic domain-containing protein</fullName>
    </recommendedName>
</protein>
<gene>
    <name evidence="3" type="ORF">GCM10011348_03520</name>
</gene>
<name>A0A918DPH2_9GAMM</name>
<feature type="compositionally biased region" description="Basic and acidic residues" evidence="1">
    <location>
        <begin position="1"/>
        <end position="13"/>
    </location>
</feature>
<dbReference type="PANTHER" id="PTHR42648:SF15">
    <property type="entry name" value="BLL8290 PROTEIN"/>
    <property type="match status" value="1"/>
</dbReference>
<feature type="domain" description="Integrase catalytic" evidence="2">
    <location>
        <begin position="8"/>
        <end position="148"/>
    </location>
</feature>
<dbReference type="EMBL" id="BMLT01000001">
    <property type="protein sequence ID" value="GGO76403.1"/>
    <property type="molecule type" value="Genomic_DNA"/>
</dbReference>
<evidence type="ECO:0000259" key="2">
    <source>
        <dbReference type="PROSITE" id="PS50994"/>
    </source>
</evidence>
<dbReference type="PANTHER" id="PTHR42648">
    <property type="entry name" value="TRANSPOSASE, PUTATIVE-RELATED"/>
    <property type="match status" value="1"/>
</dbReference>
<dbReference type="InterPro" id="IPR039537">
    <property type="entry name" value="Retrotran_Ty1/copia-like"/>
</dbReference>
<dbReference type="InterPro" id="IPR012337">
    <property type="entry name" value="RNaseH-like_sf"/>
</dbReference>
<sequence>MDIKKLPRFDRPGHRMTGNRKQKTFGAGYECVDICINDHSRWAYAEVLADEAQHTTTSFLKRALEAYARIGVTVKRLMTDNGSAYRSRLFNAALDAAGIKHVYTRPYTPRTNGKAERLIQTMIREWASAVPYANSISRHWALPKWINH</sequence>
<dbReference type="Pfam" id="PF00665">
    <property type="entry name" value="rve"/>
    <property type="match status" value="1"/>
</dbReference>
<dbReference type="GO" id="GO:0003676">
    <property type="term" value="F:nucleic acid binding"/>
    <property type="evidence" value="ECO:0007669"/>
    <property type="project" value="InterPro"/>
</dbReference>
<dbReference type="InterPro" id="IPR001584">
    <property type="entry name" value="Integrase_cat-core"/>
</dbReference>